<dbReference type="SUPFAM" id="SSF88659">
    <property type="entry name" value="Sigma3 and sigma4 domains of RNA polymerase sigma factors"/>
    <property type="match status" value="1"/>
</dbReference>
<evidence type="ECO:0000259" key="7">
    <source>
        <dbReference type="Pfam" id="PF08281"/>
    </source>
</evidence>
<evidence type="ECO:0000256" key="3">
    <source>
        <dbReference type="ARBA" id="ARBA00023082"/>
    </source>
</evidence>
<sequence>MKTRPGKKKPSHEDFIVKNFDKLKKYCRSITRNQWESDDLAQETVSRVLNKYGPKDEMCLSLLYRVAHNYWVDQLRKTSKECSEVEIPVEVEEPSLSAEVEAVVRKLFEHLNVQQFTAFILKDVFQYSAKDIAEILQITEGAVRAITFRVRTKLQKVNWEEQEVEQESEFISRVITSICNENPIIMIEYFQKHYAVVGLLKEPSSTKSRWNSRRTETYLAA</sequence>
<dbReference type="InterPro" id="IPR036388">
    <property type="entry name" value="WH-like_DNA-bd_sf"/>
</dbReference>
<evidence type="ECO:0000256" key="5">
    <source>
        <dbReference type="ARBA" id="ARBA00023163"/>
    </source>
</evidence>
<dbReference type="EMBL" id="JAFBDZ010000001">
    <property type="protein sequence ID" value="MBM7584088.1"/>
    <property type="molecule type" value="Genomic_DNA"/>
</dbReference>
<comment type="similarity">
    <text evidence="1">Belongs to the sigma-70 factor family. ECF subfamily.</text>
</comment>
<dbReference type="InterPro" id="IPR039425">
    <property type="entry name" value="RNA_pol_sigma-70-like"/>
</dbReference>
<dbReference type="Proteomes" id="UP001646157">
    <property type="component" value="Unassembled WGS sequence"/>
</dbReference>
<dbReference type="Gene3D" id="1.10.10.10">
    <property type="entry name" value="Winged helix-like DNA-binding domain superfamily/Winged helix DNA-binding domain"/>
    <property type="match status" value="1"/>
</dbReference>
<gene>
    <name evidence="8" type="ORF">JOC86_000625</name>
</gene>
<keyword evidence="2" id="KW-0805">Transcription regulation</keyword>
<feature type="domain" description="RNA polymerase sigma factor 70 region 4 type 2" evidence="7">
    <location>
        <begin position="104"/>
        <end position="154"/>
    </location>
</feature>
<proteinExistence type="inferred from homology"/>
<accession>A0ABS2N8A3</accession>
<evidence type="ECO:0000256" key="1">
    <source>
        <dbReference type="ARBA" id="ARBA00010641"/>
    </source>
</evidence>
<dbReference type="Gene3D" id="1.10.1740.10">
    <property type="match status" value="1"/>
</dbReference>
<reference evidence="8 9" key="1">
    <citation type="submission" date="2021-01" db="EMBL/GenBank/DDBJ databases">
        <title>Genomic Encyclopedia of Type Strains, Phase IV (KMG-IV): sequencing the most valuable type-strain genomes for metagenomic binning, comparative biology and taxonomic classification.</title>
        <authorList>
            <person name="Goeker M."/>
        </authorList>
    </citation>
    <scope>NUCLEOTIDE SEQUENCE [LARGE SCALE GENOMIC DNA]</scope>
    <source>
        <strain evidence="8 9">DSM 24834</strain>
    </source>
</reference>
<dbReference type="InterPro" id="IPR013324">
    <property type="entry name" value="RNA_pol_sigma_r3/r4-like"/>
</dbReference>
<keyword evidence="3" id="KW-0731">Sigma factor</keyword>
<dbReference type="Pfam" id="PF04542">
    <property type="entry name" value="Sigma70_r2"/>
    <property type="match status" value="1"/>
</dbReference>
<dbReference type="Pfam" id="PF08281">
    <property type="entry name" value="Sigma70_r4_2"/>
    <property type="match status" value="1"/>
</dbReference>
<dbReference type="NCBIfam" id="TIGR02937">
    <property type="entry name" value="sigma70-ECF"/>
    <property type="match status" value="1"/>
</dbReference>
<dbReference type="PANTHER" id="PTHR43133:SF8">
    <property type="entry name" value="RNA POLYMERASE SIGMA FACTOR HI_1459-RELATED"/>
    <property type="match status" value="1"/>
</dbReference>
<evidence type="ECO:0000256" key="4">
    <source>
        <dbReference type="ARBA" id="ARBA00023125"/>
    </source>
</evidence>
<dbReference type="InterPro" id="IPR013249">
    <property type="entry name" value="RNA_pol_sigma70_r4_t2"/>
</dbReference>
<evidence type="ECO:0000313" key="8">
    <source>
        <dbReference type="EMBL" id="MBM7584088.1"/>
    </source>
</evidence>
<evidence type="ECO:0000256" key="2">
    <source>
        <dbReference type="ARBA" id="ARBA00023015"/>
    </source>
</evidence>
<name>A0ABS2N8A3_9BACI</name>
<dbReference type="InterPro" id="IPR007627">
    <property type="entry name" value="RNA_pol_sigma70_r2"/>
</dbReference>
<protein>
    <submittedName>
        <fullName evidence="8">RNA polymerase sigma-70 factor (ECF subfamily)</fullName>
    </submittedName>
</protein>
<dbReference type="InterPro" id="IPR014284">
    <property type="entry name" value="RNA_pol_sigma-70_dom"/>
</dbReference>
<keyword evidence="9" id="KW-1185">Reference proteome</keyword>
<comment type="caution">
    <text evidence="8">The sequence shown here is derived from an EMBL/GenBank/DDBJ whole genome shotgun (WGS) entry which is preliminary data.</text>
</comment>
<dbReference type="PANTHER" id="PTHR43133">
    <property type="entry name" value="RNA POLYMERASE ECF-TYPE SIGMA FACTO"/>
    <property type="match status" value="1"/>
</dbReference>
<feature type="domain" description="RNA polymerase sigma-70 region 2" evidence="6">
    <location>
        <begin position="18"/>
        <end position="80"/>
    </location>
</feature>
<dbReference type="RefSeq" id="WP_205168280.1">
    <property type="nucleotide sequence ID" value="NZ_JAFBDZ010000001.1"/>
</dbReference>
<evidence type="ECO:0000313" key="9">
    <source>
        <dbReference type="Proteomes" id="UP001646157"/>
    </source>
</evidence>
<organism evidence="8 9">
    <name type="scientific">Rossellomorea pakistanensis</name>
    <dbReference type="NCBI Taxonomy" id="992288"/>
    <lineage>
        <taxon>Bacteria</taxon>
        <taxon>Bacillati</taxon>
        <taxon>Bacillota</taxon>
        <taxon>Bacilli</taxon>
        <taxon>Bacillales</taxon>
        <taxon>Bacillaceae</taxon>
        <taxon>Rossellomorea</taxon>
    </lineage>
</organism>
<dbReference type="InterPro" id="IPR013325">
    <property type="entry name" value="RNA_pol_sigma_r2"/>
</dbReference>
<keyword evidence="5" id="KW-0804">Transcription</keyword>
<keyword evidence="4" id="KW-0238">DNA-binding</keyword>
<evidence type="ECO:0000259" key="6">
    <source>
        <dbReference type="Pfam" id="PF04542"/>
    </source>
</evidence>
<dbReference type="SUPFAM" id="SSF88946">
    <property type="entry name" value="Sigma2 domain of RNA polymerase sigma factors"/>
    <property type="match status" value="1"/>
</dbReference>